<feature type="compositionally biased region" description="Gly residues" evidence="6">
    <location>
        <begin position="529"/>
        <end position="541"/>
    </location>
</feature>
<dbReference type="Pfam" id="PF00076">
    <property type="entry name" value="RRM_1"/>
    <property type="match status" value="1"/>
</dbReference>
<evidence type="ECO:0000256" key="6">
    <source>
        <dbReference type="SAM" id="MobiDB-lite"/>
    </source>
</evidence>
<keyword evidence="3" id="KW-0866">Nonsense-mediated mRNA decay</keyword>
<feature type="compositionally biased region" description="Low complexity" evidence="6">
    <location>
        <begin position="553"/>
        <end position="562"/>
    </location>
</feature>
<dbReference type="Proteomes" id="UP000053029">
    <property type="component" value="Unassembled WGS sequence"/>
</dbReference>
<feature type="region of interest" description="Disordered" evidence="6">
    <location>
        <begin position="1"/>
        <end position="40"/>
    </location>
</feature>
<feature type="compositionally biased region" description="Low complexity" evidence="6">
    <location>
        <begin position="432"/>
        <end position="445"/>
    </location>
</feature>
<evidence type="ECO:0000259" key="7">
    <source>
        <dbReference type="PROSITE" id="PS50102"/>
    </source>
</evidence>
<dbReference type="Pfam" id="PF03467">
    <property type="entry name" value="Smg4_UPF3"/>
    <property type="match status" value="1"/>
</dbReference>
<dbReference type="HOGENOM" id="CLU_018549_1_0_1"/>
<gene>
    <name evidence="8" type="ORF">Z517_05258</name>
</gene>
<feature type="region of interest" description="Disordered" evidence="6">
    <location>
        <begin position="205"/>
        <end position="458"/>
    </location>
</feature>
<feature type="compositionally biased region" description="Polar residues" evidence="6">
    <location>
        <begin position="563"/>
        <end position="576"/>
    </location>
</feature>
<feature type="compositionally biased region" description="Polar residues" evidence="6">
    <location>
        <begin position="261"/>
        <end position="281"/>
    </location>
</feature>
<feature type="domain" description="RRM" evidence="7">
    <location>
        <begin position="448"/>
        <end position="529"/>
    </location>
</feature>
<dbReference type="OrthoDB" id="18087at2759"/>
<comment type="subcellular location">
    <subcellularLocation>
        <location evidence="1">Nucleus</location>
    </subcellularLocation>
</comment>
<feature type="compositionally biased region" description="Polar residues" evidence="6">
    <location>
        <begin position="341"/>
        <end position="361"/>
    </location>
</feature>
<keyword evidence="5" id="KW-0694">RNA-binding</keyword>
<evidence type="ECO:0000256" key="2">
    <source>
        <dbReference type="ARBA" id="ARBA00005991"/>
    </source>
</evidence>
<dbReference type="GO" id="GO:0005737">
    <property type="term" value="C:cytoplasm"/>
    <property type="evidence" value="ECO:0007669"/>
    <property type="project" value="TreeGrafter"/>
</dbReference>
<comment type="similarity">
    <text evidence="2">Belongs to the RENT3 family.</text>
</comment>
<dbReference type="InterPro" id="IPR035979">
    <property type="entry name" value="RBD_domain_sf"/>
</dbReference>
<evidence type="ECO:0000313" key="9">
    <source>
        <dbReference type="Proteomes" id="UP000053029"/>
    </source>
</evidence>
<dbReference type="STRING" id="1442368.A0A0D2DWK4"/>
<dbReference type="GO" id="GO:0000184">
    <property type="term" value="P:nuclear-transcribed mRNA catabolic process, nonsense-mediated decay"/>
    <property type="evidence" value="ECO:0007669"/>
    <property type="project" value="UniProtKB-KW"/>
</dbReference>
<dbReference type="VEuPathDB" id="FungiDB:Z517_05258"/>
<evidence type="ECO:0000256" key="1">
    <source>
        <dbReference type="ARBA" id="ARBA00004123"/>
    </source>
</evidence>
<evidence type="ECO:0000256" key="5">
    <source>
        <dbReference type="PROSITE-ProRule" id="PRU00176"/>
    </source>
</evidence>
<keyword evidence="4" id="KW-0539">Nucleus</keyword>
<dbReference type="GO" id="GO:0045727">
    <property type="term" value="P:positive regulation of translation"/>
    <property type="evidence" value="ECO:0007669"/>
    <property type="project" value="TreeGrafter"/>
</dbReference>
<dbReference type="InterPro" id="IPR005120">
    <property type="entry name" value="UPF3_dom"/>
</dbReference>
<dbReference type="GO" id="GO:0003729">
    <property type="term" value="F:mRNA binding"/>
    <property type="evidence" value="ECO:0007669"/>
    <property type="project" value="TreeGrafter"/>
</dbReference>
<dbReference type="InterPro" id="IPR039722">
    <property type="entry name" value="Upf3"/>
</dbReference>
<dbReference type="SUPFAM" id="SSF54928">
    <property type="entry name" value="RNA-binding domain, RBD"/>
    <property type="match status" value="2"/>
</dbReference>
<keyword evidence="9" id="KW-1185">Reference proteome</keyword>
<dbReference type="GO" id="GO:0005730">
    <property type="term" value="C:nucleolus"/>
    <property type="evidence" value="ECO:0007669"/>
    <property type="project" value="TreeGrafter"/>
</dbReference>
<dbReference type="AlphaFoldDB" id="A0A0D2DWK4"/>
<reference evidence="8 9" key="1">
    <citation type="submission" date="2015-01" db="EMBL/GenBank/DDBJ databases">
        <title>The Genome Sequence of Fonsecaea pedrosoi CBS 271.37.</title>
        <authorList>
            <consortium name="The Broad Institute Genomics Platform"/>
            <person name="Cuomo C."/>
            <person name="de Hoog S."/>
            <person name="Gorbushina A."/>
            <person name="Stielow B."/>
            <person name="Teixiera M."/>
            <person name="Abouelleil A."/>
            <person name="Chapman S.B."/>
            <person name="Priest M."/>
            <person name="Young S.K."/>
            <person name="Wortman J."/>
            <person name="Nusbaum C."/>
            <person name="Birren B."/>
        </authorList>
    </citation>
    <scope>NUCLEOTIDE SEQUENCE [LARGE SCALE GENOMIC DNA]</scope>
    <source>
        <strain evidence="8 9">CBS 271.37</strain>
    </source>
</reference>
<accession>A0A0D2DWK4</accession>
<organism evidence="8 9">
    <name type="scientific">Fonsecaea pedrosoi CBS 271.37</name>
    <dbReference type="NCBI Taxonomy" id="1442368"/>
    <lineage>
        <taxon>Eukaryota</taxon>
        <taxon>Fungi</taxon>
        <taxon>Dikarya</taxon>
        <taxon>Ascomycota</taxon>
        <taxon>Pezizomycotina</taxon>
        <taxon>Eurotiomycetes</taxon>
        <taxon>Chaetothyriomycetidae</taxon>
        <taxon>Chaetothyriales</taxon>
        <taxon>Herpotrichiellaceae</taxon>
        <taxon>Fonsecaea</taxon>
    </lineage>
</organism>
<dbReference type="GeneID" id="25304748"/>
<name>A0A0D2DWK4_9EURO</name>
<dbReference type="InterPro" id="IPR000504">
    <property type="entry name" value="RRM_dom"/>
</dbReference>
<feature type="compositionally biased region" description="Low complexity" evidence="6">
    <location>
        <begin position="577"/>
        <end position="604"/>
    </location>
</feature>
<feature type="compositionally biased region" description="Basic and acidic residues" evidence="6">
    <location>
        <begin position="282"/>
        <end position="293"/>
    </location>
</feature>
<evidence type="ECO:0000313" key="8">
    <source>
        <dbReference type="EMBL" id="KIW82231.1"/>
    </source>
</evidence>
<feature type="compositionally biased region" description="Gly residues" evidence="6">
    <location>
        <begin position="628"/>
        <end position="664"/>
    </location>
</feature>
<sequence length="703" mass="72205">MSGHSKSRAAAGVLPVNAATRKNATAQSASKSSPRTPAPRLRLIVRRLPPGLTETEFWATLGDDWKVGNGKVEWAAYKDGKVSKDPAKPSRPARAYLKVKEQTLLEVLSKVVRESSFQDAKNTTRDPCLLGPPSLEFAPYNKMPVPRVRHDGRQGTIDQDQEFIDFLQSLTEPINKPASNGAEATDIKADTITVTPLVQYIKEKKANKAKEAAQAKAAKRESKEAKPTKSERTPTVIIKGKNTPNSTEKEKDRVAKATQDGVKSTNKSAPASQGKQTASSKSESKQTSVKDPRPQSPATPGVGAASAPATTPAKRERNRERDSGRAAARMLQRDLGLLAKENTSQRTPKSPSNTATANDKMTSSSAAKPSTSTTSKSSGPSTEQSKPVTPTTASPAAPPTGPRASRTPNTTSTKSEPSSAASASSGRPPANQRQSKTSSSQQPTTGAKSAFLKHANPSQGITEDLLQQVFKEFGAITRCEIDKKKGLGYVDFQDPEALKKAMAASPVKVAQGQVVVLENKSHHSQQSKRGGGGGGGSGGGQNQATSGHGKTRTASPAAAPATVNSPKPNAAQTLAVETSTSTATTEPAPTTPTSATPPTAPRGNSRGGGSGARTGGRGNSGGKKEGARGGGGGGGSGQGQGGKQGQRGGRGTFGGGRRGAGGGQTNANTTAGVTGAAAGSSAAVEGAPSASSTPAGKEDRKKE</sequence>
<dbReference type="PANTHER" id="PTHR13112:SF0">
    <property type="entry name" value="FI21285P1"/>
    <property type="match status" value="1"/>
</dbReference>
<proteinExistence type="inferred from homology"/>
<dbReference type="CDD" id="cd12455">
    <property type="entry name" value="RRM_like_Smg4_UPF3"/>
    <property type="match status" value="1"/>
</dbReference>
<feature type="region of interest" description="Disordered" evidence="6">
    <location>
        <begin position="516"/>
        <end position="703"/>
    </location>
</feature>
<protein>
    <recommendedName>
        <fullName evidence="7">RRM domain-containing protein</fullName>
    </recommendedName>
</protein>
<dbReference type="PROSITE" id="PS50102">
    <property type="entry name" value="RRM"/>
    <property type="match status" value="1"/>
</dbReference>
<evidence type="ECO:0000256" key="4">
    <source>
        <dbReference type="ARBA" id="ARBA00023242"/>
    </source>
</evidence>
<dbReference type="InterPro" id="IPR012677">
    <property type="entry name" value="Nucleotide-bd_a/b_plait_sf"/>
</dbReference>
<evidence type="ECO:0000256" key="3">
    <source>
        <dbReference type="ARBA" id="ARBA00023161"/>
    </source>
</evidence>
<dbReference type="RefSeq" id="XP_013286039.1">
    <property type="nucleotide sequence ID" value="XM_013430585.1"/>
</dbReference>
<feature type="compositionally biased region" description="Polar residues" evidence="6">
    <location>
        <begin position="20"/>
        <end position="35"/>
    </location>
</feature>
<feature type="compositionally biased region" description="Low complexity" evidence="6">
    <location>
        <begin position="362"/>
        <end position="382"/>
    </location>
</feature>
<dbReference type="PANTHER" id="PTHR13112">
    <property type="entry name" value="UPF3 REGULATOR OF NONSENSE TRANSCRIPTS-LIKE PROTEIN"/>
    <property type="match status" value="1"/>
</dbReference>
<dbReference type="Gene3D" id="3.30.70.330">
    <property type="match status" value="2"/>
</dbReference>
<dbReference type="CDD" id="cd00590">
    <property type="entry name" value="RRM_SF"/>
    <property type="match status" value="1"/>
</dbReference>
<dbReference type="FunFam" id="3.30.70.330:FF:000637">
    <property type="entry name" value="Nonsense-mediated mRNA decay protein Upf3, putative"/>
    <property type="match status" value="1"/>
</dbReference>
<feature type="compositionally biased region" description="Basic and acidic residues" evidence="6">
    <location>
        <begin position="313"/>
        <end position="324"/>
    </location>
</feature>
<feature type="compositionally biased region" description="Gly residues" evidence="6">
    <location>
        <begin position="605"/>
        <end position="621"/>
    </location>
</feature>
<feature type="compositionally biased region" description="Basic and acidic residues" evidence="6">
    <location>
        <begin position="205"/>
        <end position="232"/>
    </location>
</feature>
<feature type="compositionally biased region" description="Low complexity" evidence="6">
    <location>
        <begin position="402"/>
        <end position="425"/>
    </location>
</feature>
<dbReference type="SMART" id="SM00360">
    <property type="entry name" value="RRM"/>
    <property type="match status" value="1"/>
</dbReference>
<feature type="compositionally biased region" description="Low complexity" evidence="6">
    <location>
        <begin position="665"/>
        <end position="690"/>
    </location>
</feature>
<dbReference type="EMBL" id="KN846971">
    <property type="protein sequence ID" value="KIW82231.1"/>
    <property type="molecule type" value="Genomic_DNA"/>
</dbReference>